<dbReference type="Proteomes" id="UP000617340">
    <property type="component" value="Unassembled WGS sequence"/>
</dbReference>
<comment type="caution">
    <text evidence="2">The sequence shown here is derived from an EMBL/GenBank/DDBJ whole genome shotgun (WGS) entry which is preliminary data.</text>
</comment>
<gene>
    <name evidence="2" type="ORF">HZH68_016330</name>
</gene>
<name>A0A834MPY9_VESGE</name>
<sequence>MVHKPYLQQHALSQVSAAAIGHLCCQIGAELQRANDDNAANHPSLIGQGSLFNRSHTAFRRLLVLSPPPANNTKHLQTAATQCFIERNPIGRLHLKPEEERRRNNDNAAAPFAD</sequence>
<evidence type="ECO:0000256" key="1">
    <source>
        <dbReference type="SAM" id="MobiDB-lite"/>
    </source>
</evidence>
<proteinExistence type="predicted"/>
<feature type="compositionally biased region" description="Basic and acidic residues" evidence="1">
    <location>
        <begin position="95"/>
        <end position="105"/>
    </location>
</feature>
<evidence type="ECO:0000313" key="3">
    <source>
        <dbReference type="Proteomes" id="UP000617340"/>
    </source>
</evidence>
<dbReference type="EMBL" id="JACSDZ010000023">
    <property type="protein sequence ID" value="KAF7380465.1"/>
    <property type="molecule type" value="Genomic_DNA"/>
</dbReference>
<protein>
    <submittedName>
        <fullName evidence="2">Uncharacterized protein</fullName>
    </submittedName>
</protein>
<reference evidence="2" key="1">
    <citation type="journal article" date="2020" name="G3 (Bethesda)">
        <title>High-Quality Assemblies for Three Invasive Social Wasps from the &lt;i&gt;Vespula&lt;/i&gt; Genus.</title>
        <authorList>
            <person name="Harrop T.W.R."/>
            <person name="Guhlin J."/>
            <person name="McLaughlin G.M."/>
            <person name="Permina E."/>
            <person name="Stockwell P."/>
            <person name="Gilligan J."/>
            <person name="Le Lec M.F."/>
            <person name="Gruber M.A.M."/>
            <person name="Quinn O."/>
            <person name="Lovegrove M."/>
            <person name="Duncan E.J."/>
            <person name="Remnant E.J."/>
            <person name="Van Eeckhoven J."/>
            <person name="Graham B."/>
            <person name="Knapp R.A."/>
            <person name="Langford K.W."/>
            <person name="Kronenberg Z."/>
            <person name="Press M.O."/>
            <person name="Eacker S.M."/>
            <person name="Wilson-Rankin E.E."/>
            <person name="Purcell J."/>
            <person name="Lester P.J."/>
            <person name="Dearden P.K."/>
        </authorList>
    </citation>
    <scope>NUCLEOTIDE SEQUENCE</scope>
    <source>
        <strain evidence="2">Linc-1</strain>
    </source>
</reference>
<organism evidence="2 3">
    <name type="scientific">Vespula germanica</name>
    <name type="common">German yellow jacket</name>
    <name type="synonym">Paravespula germanica</name>
    <dbReference type="NCBI Taxonomy" id="30212"/>
    <lineage>
        <taxon>Eukaryota</taxon>
        <taxon>Metazoa</taxon>
        <taxon>Ecdysozoa</taxon>
        <taxon>Arthropoda</taxon>
        <taxon>Hexapoda</taxon>
        <taxon>Insecta</taxon>
        <taxon>Pterygota</taxon>
        <taxon>Neoptera</taxon>
        <taxon>Endopterygota</taxon>
        <taxon>Hymenoptera</taxon>
        <taxon>Apocrita</taxon>
        <taxon>Aculeata</taxon>
        <taxon>Vespoidea</taxon>
        <taxon>Vespidae</taxon>
        <taxon>Vespinae</taxon>
        <taxon>Vespula</taxon>
    </lineage>
</organism>
<accession>A0A834MPY9</accession>
<evidence type="ECO:0000313" key="2">
    <source>
        <dbReference type="EMBL" id="KAF7380465.1"/>
    </source>
</evidence>
<dbReference type="AlphaFoldDB" id="A0A834MPY9"/>
<keyword evidence="3" id="KW-1185">Reference proteome</keyword>
<feature type="region of interest" description="Disordered" evidence="1">
    <location>
        <begin position="94"/>
        <end position="114"/>
    </location>
</feature>